<protein>
    <submittedName>
        <fullName evidence="9">MFS transporter</fullName>
    </submittedName>
</protein>
<feature type="transmembrane region" description="Helical" evidence="7">
    <location>
        <begin position="12"/>
        <end position="31"/>
    </location>
</feature>
<dbReference type="InterPro" id="IPR036259">
    <property type="entry name" value="MFS_trans_sf"/>
</dbReference>
<accession>A0A8J6YYB7</accession>
<proteinExistence type="predicted"/>
<feature type="transmembrane region" description="Helical" evidence="7">
    <location>
        <begin position="312"/>
        <end position="331"/>
    </location>
</feature>
<dbReference type="AlphaFoldDB" id="A0A8J6YYB7"/>
<reference evidence="9" key="1">
    <citation type="submission" date="2020-09" db="EMBL/GenBank/DDBJ databases">
        <title>A novel bacterium of genus Mangrovicoccus, isolated from South China Sea.</title>
        <authorList>
            <person name="Huang H."/>
            <person name="Mo K."/>
            <person name="Hu Y."/>
        </authorList>
    </citation>
    <scope>NUCLEOTIDE SEQUENCE</scope>
    <source>
        <strain evidence="9">HB182678</strain>
    </source>
</reference>
<dbReference type="Gene3D" id="1.20.1250.20">
    <property type="entry name" value="MFS general substrate transporter like domains"/>
    <property type="match status" value="1"/>
</dbReference>
<dbReference type="InterPro" id="IPR020846">
    <property type="entry name" value="MFS_dom"/>
</dbReference>
<feature type="transmembrane region" description="Helical" evidence="7">
    <location>
        <begin position="160"/>
        <end position="187"/>
    </location>
</feature>
<feature type="transmembrane region" description="Helical" evidence="7">
    <location>
        <begin position="343"/>
        <end position="367"/>
    </location>
</feature>
<dbReference type="CDD" id="cd06173">
    <property type="entry name" value="MFS_MefA_like"/>
    <property type="match status" value="1"/>
</dbReference>
<keyword evidence="3" id="KW-1003">Cell membrane</keyword>
<feature type="transmembrane region" description="Helical" evidence="7">
    <location>
        <begin position="51"/>
        <end position="75"/>
    </location>
</feature>
<keyword evidence="4 7" id="KW-0812">Transmembrane</keyword>
<evidence type="ECO:0000256" key="6">
    <source>
        <dbReference type="ARBA" id="ARBA00023136"/>
    </source>
</evidence>
<evidence type="ECO:0000256" key="4">
    <source>
        <dbReference type="ARBA" id="ARBA00022692"/>
    </source>
</evidence>
<comment type="caution">
    <text evidence="9">The sequence shown here is derived from an EMBL/GenBank/DDBJ whole genome shotgun (WGS) entry which is preliminary data.</text>
</comment>
<evidence type="ECO:0000256" key="7">
    <source>
        <dbReference type="SAM" id="Phobius"/>
    </source>
</evidence>
<evidence type="ECO:0000313" key="10">
    <source>
        <dbReference type="Proteomes" id="UP000609121"/>
    </source>
</evidence>
<evidence type="ECO:0000256" key="5">
    <source>
        <dbReference type="ARBA" id="ARBA00022989"/>
    </source>
</evidence>
<organism evidence="9 10">
    <name type="scientific">Mangrovicoccus algicola</name>
    <dbReference type="NCBI Taxonomy" id="2771008"/>
    <lineage>
        <taxon>Bacteria</taxon>
        <taxon>Pseudomonadati</taxon>
        <taxon>Pseudomonadota</taxon>
        <taxon>Alphaproteobacteria</taxon>
        <taxon>Rhodobacterales</taxon>
        <taxon>Paracoccaceae</taxon>
        <taxon>Mangrovicoccus</taxon>
    </lineage>
</organism>
<evidence type="ECO:0000313" key="9">
    <source>
        <dbReference type="EMBL" id="MBE3640042.1"/>
    </source>
</evidence>
<dbReference type="Pfam" id="PF05977">
    <property type="entry name" value="MFS_3"/>
    <property type="match status" value="1"/>
</dbReference>
<keyword evidence="2" id="KW-0813">Transport</keyword>
<name>A0A8J6YYB7_9RHOB</name>
<feature type="transmembrane region" description="Helical" evidence="7">
    <location>
        <begin position="87"/>
        <end position="116"/>
    </location>
</feature>
<feature type="domain" description="Major facilitator superfamily (MFS) profile" evidence="8">
    <location>
        <begin position="14"/>
        <end position="400"/>
    </location>
</feature>
<dbReference type="PANTHER" id="PTHR23513">
    <property type="entry name" value="INTEGRAL MEMBRANE EFFLUX PROTEIN-RELATED"/>
    <property type="match status" value="1"/>
</dbReference>
<dbReference type="GO" id="GO:0022857">
    <property type="term" value="F:transmembrane transporter activity"/>
    <property type="evidence" value="ECO:0007669"/>
    <property type="project" value="InterPro"/>
</dbReference>
<dbReference type="PANTHER" id="PTHR23513:SF11">
    <property type="entry name" value="STAPHYLOFERRIN A TRANSPORTER"/>
    <property type="match status" value="1"/>
</dbReference>
<feature type="transmembrane region" description="Helical" evidence="7">
    <location>
        <begin position="288"/>
        <end position="306"/>
    </location>
</feature>
<dbReference type="InterPro" id="IPR010290">
    <property type="entry name" value="TM_effector"/>
</dbReference>
<dbReference type="Proteomes" id="UP000609121">
    <property type="component" value="Unassembled WGS sequence"/>
</dbReference>
<feature type="transmembrane region" description="Helical" evidence="7">
    <location>
        <begin position="373"/>
        <end position="396"/>
    </location>
</feature>
<dbReference type="PROSITE" id="PS50850">
    <property type="entry name" value="MFS"/>
    <property type="match status" value="1"/>
</dbReference>
<dbReference type="EMBL" id="JACVXA010000069">
    <property type="protein sequence ID" value="MBE3640042.1"/>
    <property type="molecule type" value="Genomic_DNA"/>
</dbReference>
<dbReference type="SUPFAM" id="SSF103473">
    <property type="entry name" value="MFS general substrate transporter"/>
    <property type="match status" value="1"/>
</dbReference>
<feature type="transmembrane region" description="Helical" evidence="7">
    <location>
        <begin position="226"/>
        <end position="247"/>
    </location>
</feature>
<evidence type="ECO:0000256" key="2">
    <source>
        <dbReference type="ARBA" id="ARBA00022448"/>
    </source>
</evidence>
<evidence type="ECO:0000256" key="3">
    <source>
        <dbReference type="ARBA" id="ARBA00022475"/>
    </source>
</evidence>
<keyword evidence="6 7" id="KW-0472">Membrane</keyword>
<evidence type="ECO:0000256" key="1">
    <source>
        <dbReference type="ARBA" id="ARBA00004651"/>
    </source>
</evidence>
<feature type="transmembrane region" description="Helical" evidence="7">
    <location>
        <begin position="259"/>
        <end position="276"/>
    </location>
</feature>
<gene>
    <name evidence="9" type="ORF">ICN82_17700</name>
</gene>
<keyword evidence="10" id="KW-1185">Reference proteome</keyword>
<dbReference type="GO" id="GO:0005886">
    <property type="term" value="C:plasma membrane"/>
    <property type="evidence" value="ECO:0007669"/>
    <property type="project" value="UniProtKB-SubCell"/>
</dbReference>
<evidence type="ECO:0000259" key="8">
    <source>
        <dbReference type="PROSITE" id="PS50850"/>
    </source>
</evidence>
<comment type="subcellular location">
    <subcellularLocation>
        <location evidence="1">Cell membrane</location>
        <topology evidence="1">Multi-pass membrane protein</topology>
    </subcellularLocation>
</comment>
<dbReference type="RefSeq" id="WP_193185529.1">
    <property type="nucleotide sequence ID" value="NZ_JACVXA010000069.1"/>
</dbReference>
<keyword evidence="5 7" id="KW-1133">Transmembrane helix</keyword>
<sequence>MKDSSPFAPFRHRAFLSYWLVGLAANFGWLIQTVGASWLMTSMHGAPELVALVQTSIALPLMLFSLPAGAIADTFGRRRTVMWSQGALCLISAMLAGAAFLGLLSPWGLLGFTFLIGTAKAMNNPAWQSMVSELVPKSDLPASVALNSIGFNLARSVGPAIGGVLVASVGAFSAFVVNAAANLFVLVSASRWQSPARDDRLPPEAIGSAMMAGLRYVGLSPIHLTVFLRGFLFNLAGISLMALMPLVARDQLGGGPLTYGLLLGGFGVGAILGALGASRLRAMVSLEVNARICTLGYALGTALLGMSTVFPLSILAVMIAGAAWPVLLSSLNTTVQLSSPRWVLSRCLAIYQSCNFAGFAIGGWIWGMTAGQIGTGGALVAAAAGLLAVAAFGLVLPLRTLDTSRLDPHSRWSQPEPEIDMVPKSGPIITSIAYRIAEEDVEEFLSLMAERRRGRIRDGARRWTLSRDLLDPELWHERFKTPTWIETQRHHARRTVAGADIAARLKALHRGPDAGRVHYELVRPASPPPAHEPVLATEA</sequence>